<name>A0A1Z5JJT8_FISSO</name>
<dbReference type="Pfam" id="PF10294">
    <property type="entry name" value="Methyltransf_16"/>
    <property type="match status" value="1"/>
</dbReference>
<dbReference type="AlphaFoldDB" id="A0A1Z5JJT8"/>
<dbReference type="SUPFAM" id="SSF53335">
    <property type="entry name" value="S-adenosyl-L-methionine-dependent methyltransferases"/>
    <property type="match status" value="1"/>
</dbReference>
<evidence type="ECO:0000313" key="2">
    <source>
        <dbReference type="Proteomes" id="UP000198406"/>
    </source>
</evidence>
<dbReference type="InterPro" id="IPR019410">
    <property type="entry name" value="Methyltransf_16"/>
</dbReference>
<keyword evidence="2" id="KW-1185">Reference proteome</keyword>
<dbReference type="Proteomes" id="UP000198406">
    <property type="component" value="Unassembled WGS sequence"/>
</dbReference>
<comment type="caution">
    <text evidence="1">The sequence shown here is derived from an EMBL/GenBank/DDBJ whole genome shotgun (WGS) entry which is preliminary data.</text>
</comment>
<proteinExistence type="predicted"/>
<evidence type="ECO:0000313" key="1">
    <source>
        <dbReference type="EMBL" id="GAX14277.1"/>
    </source>
</evidence>
<dbReference type="PANTHER" id="PTHR14614">
    <property type="entry name" value="HEPATOCELLULAR CARCINOMA-ASSOCIATED ANTIGEN"/>
    <property type="match status" value="1"/>
</dbReference>
<accession>A0A1Z5JJT8</accession>
<dbReference type="InterPro" id="IPR029063">
    <property type="entry name" value="SAM-dependent_MTases_sf"/>
</dbReference>
<organism evidence="1 2">
    <name type="scientific">Fistulifera solaris</name>
    <name type="common">Oleaginous diatom</name>
    <dbReference type="NCBI Taxonomy" id="1519565"/>
    <lineage>
        <taxon>Eukaryota</taxon>
        <taxon>Sar</taxon>
        <taxon>Stramenopiles</taxon>
        <taxon>Ochrophyta</taxon>
        <taxon>Bacillariophyta</taxon>
        <taxon>Bacillariophyceae</taxon>
        <taxon>Bacillariophycidae</taxon>
        <taxon>Naviculales</taxon>
        <taxon>Naviculaceae</taxon>
        <taxon>Fistulifera</taxon>
    </lineage>
</organism>
<reference evidence="1 2" key="1">
    <citation type="journal article" date="2015" name="Plant Cell">
        <title>Oil accumulation by the oleaginous diatom Fistulifera solaris as revealed by the genome and transcriptome.</title>
        <authorList>
            <person name="Tanaka T."/>
            <person name="Maeda Y."/>
            <person name="Veluchamy A."/>
            <person name="Tanaka M."/>
            <person name="Abida H."/>
            <person name="Marechal E."/>
            <person name="Bowler C."/>
            <person name="Muto M."/>
            <person name="Sunaga Y."/>
            <person name="Tanaka M."/>
            <person name="Yoshino T."/>
            <person name="Taniguchi T."/>
            <person name="Fukuda Y."/>
            <person name="Nemoto M."/>
            <person name="Matsumoto M."/>
            <person name="Wong P.S."/>
            <person name="Aburatani S."/>
            <person name="Fujibuchi W."/>
        </authorList>
    </citation>
    <scope>NUCLEOTIDE SEQUENCE [LARGE SCALE GENOMIC DNA]</scope>
    <source>
        <strain evidence="1 2">JPCC DA0580</strain>
    </source>
</reference>
<evidence type="ECO:0008006" key="3">
    <source>
        <dbReference type="Google" id="ProtNLM"/>
    </source>
</evidence>
<dbReference type="OrthoDB" id="47008at2759"/>
<sequence>MDASEFATTDTAHDEFWDIALETHGTASLTAHVDDASSSSSEDHSFITTTRITYRLECPSRPPFRVSLSPLAPKSGIWSPLGSDIWYGSALLTAFLFTEEDHPAAERLHRFLKTNLASEIMREFSVLELGSGAVGLTGLAAGWMLRYHPTITSEDGLTRPIRIILTDNDEDVLRQLRQNIDHNIDAVQHTPSTTRQSINYSVEYLDWHEPSPLLSPVQFVVGSELVYNNETAKACFEVVCSLIDQNPHVLILIIQVSDRDGWRNRFIPGLQQRDNVVVVESVLSDPLLHERAASLVRFGGTLNREDYSLCYVYNDQMSF</sequence>
<dbReference type="EMBL" id="BDSP01000078">
    <property type="protein sequence ID" value="GAX14277.1"/>
    <property type="molecule type" value="Genomic_DNA"/>
</dbReference>
<gene>
    <name evidence="1" type="ORF">FisN_1Hu472</name>
</gene>
<dbReference type="InParanoid" id="A0A1Z5JJT8"/>
<protein>
    <recommendedName>
        <fullName evidence="3">Calmodulin-lysine N-methyltransferase</fullName>
    </recommendedName>
</protein>
<dbReference type="Gene3D" id="3.40.50.150">
    <property type="entry name" value="Vaccinia Virus protein VP39"/>
    <property type="match status" value="1"/>
</dbReference>